<name>A0A060SUI1_PYCCI</name>
<sequence>MLPLWQGILARPVKKPRLALERSSAPETFSASEAEQAAPFETVKAQQEAQGLSMYAPFTSEEEWEMAEFIVESGMSHNDINRMLNTKLFARCRASAPQDYRAIRSRKALLRTLDSLPGPRSQWKVIEITVTGNRRDAKGRLMRQVLYCWGRNPVDAIADLIGNPEFKDDMHYAPVEEFSDEVLAELEDADVGAATRARILSDFVNTDWWPRVQRLVAEHWPGATIAPVILCSDKTQLSVFSGDKMAWPVYLTIGNIDKDVRRKPSRRAVVLLGYLPVTKLECFHEADRPLQGYRLFHYVMRQLLSPLVEAGKTGVMMPCADGYVRHVFPILAAYVADFPEQCLVCCTKENRCPTCLVRQDQRGELLNSCYRDPEATLAALHNPASEQLAEAGLRDIPDPFWVDLPYANIFNCIVPDLLHQLHKGVFMSHLVQWIAKGHEDELDARFQRVPPYPGLRIFSQGISTISQWTGNEFRQMEKVFVGLIDGLHADTRVVAAARAMLDFIYLAHYPSHTASTLQQMRDALERFHANKAVFQDLGIREHFNIPKLHWLLHYISSIIDFGSCDGLSTEVPERLHIDFAKSAYRASNRKDYVRQMVTWLTRREKVRWFQGFLRWCGMVQNHADESETDNADDNWEEDDDTDVLDPDGETRWDTLALDALADTSSLDYDLDSPAPSTALAQDDPCALATYMSKTIDTSLERTGSTTDGRTGWDNQEDLDTEDSDMIVGPYKIARKPSLGVISGATIATALGVIDFAPALAAFLAGDGFAGPQPSEHSLLQHSYPVFKQFSRVLPSLRGYAREVFANRIFARPAINGLPPRYSTVLYVEKPDIAETIGVKGTSSARDSYHSSSHLNWNLGYRIGHVRLIFTLPPDLQRRRPHATDTFSHLAYLELYTPFSSSPERPVGLYKVAKSYSGMKRKAVIVPLTRIFRSCHLLPVCGQMIDRSWSSETVVDECDVMYLNSFSDHHMYLFVE</sequence>
<organism evidence="2 3">
    <name type="scientific">Pycnoporus cinnabarinus</name>
    <name type="common">Cinnabar-red polypore</name>
    <name type="synonym">Trametes cinnabarina</name>
    <dbReference type="NCBI Taxonomy" id="5643"/>
    <lineage>
        <taxon>Eukaryota</taxon>
        <taxon>Fungi</taxon>
        <taxon>Dikarya</taxon>
        <taxon>Basidiomycota</taxon>
        <taxon>Agaricomycotina</taxon>
        <taxon>Agaricomycetes</taxon>
        <taxon>Polyporales</taxon>
        <taxon>Polyporaceae</taxon>
        <taxon>Trametes</taxon>
    </lineage>
</organism>
<keyword evidence="3" id="KW-1185">Reference proteome</keyword>
<evidence type="ECO:0000313" key="2">
    <source>
        <dbReference type="EMBL" id="CDO78202.1"/>
    </source>
</evidence>
<dbReference type="InterPro" id="IPR041078">
    <property type="entry name" value="Plavaka"/>
</dbReference>
<feature type="region of interest" description="Disordered" evidence="1">
    <location>
        <begin position="700"/>
        <end position="720"/>
    </location>
</feature>
<protein>
    <submittedName>
        <fullName evidence="2">Uncharacterized protein</fullName>
    </submittedName>
</protein>
<proteinExistence type="predicted"/>
<dbReference type="HOGENOM" id="CLU_006344_4_2_1"/>
<evidence type="ECO:0000256" key="1">
    <source>
        <dbReference type="SAM" id="MobiDB-lite"/>
    </source>
</evidence>
<evidence type="ECO:0000313" key="3">
    <source>
        <dbReference type="Proteomes" id="UP000029665"/>
    </source>
</evidence>
<dbReference type="EMBL" id="CCBP010000728">
    <property type="protein sequence ID" value="CDO78202.1"/>
    <property type="molecule type" value="Genomic_DNA"/>
</dbReference>
<feature type="region of interest" description="Disordered" evidence="1">
    <location>
        <begin position="625"/>
        <end position="648"/>
    </location>
</feature>
<dbReference type="Pfam" id="PF18759">
    <property type="entry name" value="Plavaka"/>
    <property type="match status" value="1"/>
</dbReference>
<dbReference type="Proteomes" id="UP000029665">
    <property type="component" value="Unassembled WGS sequence"/>
</dbReference>
<dbReference type="OrthoDB" id="2418900at2759"/>
<accession>A0A060SUI1</accession>
<dbReference type="AlphaFoldDB" id="A0A060SUI1"/>
<comment type="caution">
    <text evidence="2">The sequence shown here is derived from an EMBL/GenBank/DDBJ whole genome shotgun (WGS) entry which is preliminary data.</text>
</comment>
<reference evidence="2" key="1">
    <citation type="submission" date="2014-01" db="EMBL/GenBank/DDBJ databases">
        <title>The genome of the white-rot fungus Pycnoporus cinnabarinus: a basidiomycete model with a versatile arsenal for lignocellulosic biomass breakdown.</title>
        <authorList>
            <person name="Levasseur A."/>
            <person name="Lomascolo A."/>
            <person name="Ruiz-Duenas F.J."/>
            <person name="Uzan E."/>
            <person name="Piumi F."/>
            <person name="Kues U."/>
            <person name="Ram A.F.J."/>
            <person name="Murat C."/>
            <person name="Haon M."/>
            <person name="Benoit I."/>
            <person name="Arfi Y."/>
            <person name="Chevret D."/>
            <person name="Drula E."/>
            <person name="Kwon M.J."/>
            <person name="Gouret P."/>
            <person name="Lesage-Meessen L."/>
            <person name="Lombard V."/>
            <person name="Mariette J."/>
            <person name="Noirot C."/>
            <person name="Park J."/>
            <person name="Patyshakuliyeva A."/>
            <person name="Wieneger R.A.B."/>
            <person name="Wosten H.A.B."/>
            <person name="Martin F."/>
            <person name="Coutinho P.M."/>
            <person name="de Vries R."/>
            <person name="Martinez A.T."/>
            <person name="Klopp C."/>
            <person name="Pontarotti P."/>
            <person name="Henrissat B."/>
            <person name="Record E."/>
        </authorList>
    </citation>
    <scope>NUCLEOTIDE SEQUENCE [LARGE SCALE GENOMIC DNA]</scope>
    <source>
        <strain evidence="2">BRFM137</strain>
    </source>
</reference>
<feature type="compositionally biased region" description="Acidic residues" evidence="1">
    <location>
        <begin position="626"/>
        <end position="647"/>
    </location>
</feature>
<gene>
    <name evidence="2" type="ORF">BN946_scf184463.g1</name>
</gene>